<organism evidence="7">
    <name type="scientific">Acididesulfobacillus acetoxydans</name>
    <dbReference type="NCBI Taxonomy" id="1561005"/>
    <lineage>
        <taxon>Bacteria</taxon>
        <taxon>Bacillati</taxon>
        <taxon>Bacillota</taxon>
        <taxon>Clostridia</taxon>
        <taxon>Eubacteriales</taxon>
        <taxon>Peptococcaceae</taxon>
        <taxon>Acididesulfobacillus</taxon>
    </lineage>
</organism>
<dbReference type="Proteomes" id="UP001071230">
    <property type="component" value="Unassembled WGS sequence"/>
</dbReference>
<dbReference type="Proteomes" id="UP000836597">
    <property type="component" value="Chromosome"/>
</dbReference>
<dbReference type="GO" id="GO:0030313">
    <property type="term" value="C:cell envelope"/>
    <property type="evidence" value="ECO:0007669"/>
    <property type="project" value="UniProtKB-SubCell"/>
</dbReference>
<dbReference type="Gene3D" id="2.40.30.170">
    <property type="match status" value="1"/>
</dbReference>
<evidence type="ECO:0000259" key="6">
    <source>
        <dbReference type="Pfam" id="PF25990"/>
    </source>
</evidence>
<evidence type="ECO:0000256" key="1">
    <source>
        <dbReference type="ARBA" id="ARBA00004196"/>
    </source>
</evidence>
<dbReference type="InterPro" id="IPR050465">
    <property type="entry name" value="UPF0194_transport"/>
</dbReference>
<feature type="region of interest" description="Disordered" evidence="4">
    <location>
        <begin position="509"/>
        <end position="535"/>
    </location>
</feature>
<dbReference type="KEGG" id="aacx:DEACI_0136"/>
<evidence type="ECO:0000256" key="2">
    <source>
        <dbReference type="ARBA" id="ARBA00023054"/>
    </source>
</evidence>
<sequence>MNKKWVTIGVLSVLVVGGGYWGYRHFTAKPAAVPLITAPAKMGDVTEVITATGTVKFLQTTPLSFQQAGKLTAIDVQAGDMVKQGQVLAQIDPTDLQLAVNQQEANLAAAQAKLQQTLTGVNATDLAAVAKAQQEVTTAQQSLVTAEHDAAPAYLANQVNLATENVTAASNSLAIAMAKQNGDASAVQAAQQALTQAQAALTTAKQQQNGGAAQVLTQAQAAYASAQADLAQAESQATQDKGAPSADVLAAQASVLQAQAALSTAQTNLADATLTAPADGLITDVAASVGASTNQSVGSSTTIMTLATDPKDLEIDTSVDQADISKVKVGQKANITLDSYPNLNISGTVSQIAVQGTVVQNVTTYDVTVLVDTPNSVLKAGMNANVDIVLAQAKNVLTVPSAAIHGSGADTGVLVPGAAAGGEAAGQRKAAKWRKTGSSAGSGNRGTIAGGSNAGGNGAKPGGVYANANVHFVRVVTGLDDGTNVEIKSGLNVGQQVVLGVQSAGGAPAKAFQGPNKNNNPGRAMGALGRASHGG</sequence>
<dbReference type="PRINTS" id="PR01490">
    <property type="entry name" value="RTXTOXIND"/>
</dbReference>
<dbReference type="EMBL" id="CDGJ01000090">
    <property type="protein sequence ID" value="CEJ08679.1"/>
    <property type="molecule type" value="Genomic_DNA"/>
</dbReference>
<feature type="transmembrane region" description="Helical" evidence="5">
    <location>
        <begin position="5"/>
        <end position="23"/>
    </location>
</feature>
<evidence type="ECO:0000313" key="7">
    <source>
        <dbReference type="EMBL" id="CAA7599510.1"/>
    </source>
</evidence>
<keyword evidence="5" id="KW-1133">Transmembrane helix</keyword>
<evidence type="ECO:0000256" key="5">
    <source>
        <dbReference type="SAM" id="Phobius"/>
    </source>
</evidence>
<dbReference type="RefSeq" id="WP_240983310.1">
    <property type="nucleotide sequence ID" value="NZ_CDGJ01000090.1"/>
</dbReference>
<dbReference type="SUPFAM" id="SSF111369">
    <property type="entry name" value="HlyD-like secretion proteins"/>
    <property type="match status" value="2"/>
</dbReference>
<gene>
    <name evidence="7" type="ORF">DEACI_0136</name>
    <name evidence="8" type="ORF">DEACI_3158</name>
</gene>
<feature type="region of interest" description="Disordered" evidence="4">
    <location>
        <begin position="426"/>
        <end position="455"/>
    </location>
</feature>
<comment type="subcellular location">
    <subcellularLocation>
        <location evidence="1">Cell envelope</location>
    </subcellularLocation>
</comment>
<dbReference type="PANTHER" id="PTHR32347">
    <property type="entry name" value="EFFLUX SYSTEM COMPONENT YKNX-RELATED"/>
    <property type="match status" value="1"/>
</dbReference>
<evidence type="ECO:0000256" key="3">
    <source>
        <dbReference type="SAM" id="Coils"/>
    </source>
</evidence>
<evidence type="ECO:0000313" key="9">
    <source>
        <dbReference type="Proteomes" id="UP001071230"/>
    </source>
</evidence>
<reference evidence="8" key="1">
    <citation type="submission" date="2014-11" db="EMBL/GenBank/DDBJ databases">
        <authorList>
            <person name="Hornung B.V."/>
        </authorList>
    </citation>
    <scope>NUCLEOTIDE SEQUENCE</scope>
    <source>
        <strain evidence="8">INE</strain>
    </source>
</reference>
<reference evidence="7" key="2">
    <citation type="submission" date="2020-01" db="EMBL/GenBank/DDBJ databases">
        <authorList>
            <person name="Hornung B."/>
        </authorList>
    </citation>
    <scope>NUCLEOTIDE SEQUENCE</scope>
    <source>
        <strain evidence="7">PacBioINE</strain>
    </source>
</reference>
<dbReference type="Pfam" id="PF25990">
    <property type="entry name" value="Beta-barrel_YknX"/>
    <property type="match status" value="1"/>
</dbReference>
<accession>A0A8S0X2V0</accession>
<evidence type="ECO:0000313" key="8">
    <source>
        <dbReference type="EMBL" id="CEJ08679.1"/>
    </source>
</evidence>
<evidence type="ECO:0000256" key="4">
    <source>
        <dbReference type="SAM" id="MobiDB-lite"/>
    </source>
</evidence>
<protein>
    <submittedName>
        <fullName evidence="7">Biotin-lipoyl like</fullName>
    </submittedName>
    <submittedName>
        <fullName evidence="8">HlyD secretion protein</fullName>
    </submittedName>
</protein>
<keyword evidence="2 3" id="KW-0175">Coiled coil</keyword>
<feature type="coiled-coil region" evidence="3">
    <location>
        <begin position="187"/>
        <end position="236"/>
    </location>
</feature>
<proteinExistence type="predicted"/>
<dbReference type="Gene3D" id="2.40.420.20">
    <property type="match status" value="1"/>
</dbReference>
<dbReference type="PANTHER" id="PTHR32347:SF14">
    <property type="entry name" value="EFFLUX SYSTEM COMPONENT YKNX-RELATED"/>
    <property type="match status" value="1"/>
</dbReference>
<dbReference type="EMBL" id="LR746496">
    <property type="protein sequence ID" value="CAA7599510.1"/>
    <property type="molecule type" value="Genomic_DNA"/>
</dbReference>
<name>A0A8S0X2V0_9FIRM</name>
<dbReference type="InterPro" id="IPR058636">
    <property type="entry name" value="Beta-barrel_YknX"/>
</dbReference>
<feature type="domain" description="YknX-like beta-barrel" evidence="6">
    <location>
        <begin position="314"/>
        <end position="388"/>
    </location>
</feature>
<keyword evidence="5" id="KW-0472">Membrane</keyword>
<keyword evidence="5" id="KW-0812">Transmembrane</keyword>
<dbReference type="Gene3D" id="2.40.50.100">
    <property type="match status" value="1"/>
</dbReference>
<dbReference type="AlphaFoldDB" id="A0A8S0X2V0"/>
<dbReference type="Gene3D" id="1.10.287.470">
    <property type="entry name" value="Helix hairpin bin"/>
    <property type="match status" value="1"/>
</dbReference>
<keyword evidence="9" id="KW-1185">Reference proteome</keyword>